<dbReference type="AlphaFoldDB" id="A0A319CZG9"/>
<dbReference type="Gene3D" id="3.60.15.10">
    <property type="entry name" value="Ribonuclease Z/Hydroxyacylglutathione hydrolase-like"/>
    <property type="match status" value="1"/>
</dbReference>
<dbReference type="CDD" id="cd07730">
    <property type="entry name" value="metallo-hydrolase-like_MBL-fold"/>
    <property type="match status" value="1"/>
</dbReference>
<keyword evidence="4" id="KW-0862">Zinc</keyword>
<dbReference type="GO" id="GO:0046872">
    <property type="term" value="F:metal ion binding"/>
    <property type="evidence" value="ECO:0007669"/>
    <property type="project" value="UniProtKB-KW"/>
</dbReference>
<dbReference type="EMBL" id="KZ825972">
    <property type="protein sequence ID" value="PYH90715.1"/>
    <property type="molecule type" value="Genomic_DNA"/>
</dbReference>
<keyword evidence="3" id="KW-0378">Hydrolase</keyword>
<dbReference type="InterPro" id="IPR036866">
    <property type="entry name" value="RibonucZ/Hydroxyglut_hydro"/>
</dbReference>
<sequence length="356" mass="39033">MAALVNIPQSTSTVEVSIIDTTSTIHFPTAFFVTPEINDVKTLRGGSYSFLIEHKPSGKRLVFDLGVRKDWKNYAKPLLDNLLSTGAFTLDIKKNVADILTDHGVSLDTIDGIIWSHTHFDHIGDPSTFPSSTSLIVGPGFSAAFLPAYPTNPSSQLLDTDFAGRSLVEIQPSQFDQTIGGYKAYDYFNDGSFYLLDVPGHAIGHICGLARTTTTEGNATFILMGADTVHHAGQLRPSDALPLPDQITPNPLGGPLPCPGEMFEKIHPAPETYQTKPFYHINVDENGNSVAHDPVEAEHSVDHLKEFDALENVFVAFAHDASLEGVIQTFPAKANDWKAAGWKEESRWRFLADWKL</sequence>
<gene>
    <name evidence="6" type="ORF">BO71DRAFT_486897</name>
</gene>
<accession>A0A319CZG9</accession>
<dbReference type="SUPFAM" id="SSF56281">
    <property type="entry name" value="Metallo-hydrolase/oxidoreductase"/>
    <property type="match status" value="1"/>
</dbReference>
<evidence type="ECO:0000259" key="5">
    <source>
        <dbReference type="SMART" id="SM00849"/>
    </source>
</evidence>
<dbReference type="Proteomes" id="UP000247810">
    <property type="component" value="Unassembled WGS sequence"/>
</dbReference>
<dbReference type="PANTHER" id="PTHR42978:SF5">
    <property type="entry name" value="METALLO-BETA-LACTAMASE DOMAIN-CONTAINING PROTEIN"/>
    <property type="match status" value="1"/>
</dbReference>
<evidence type="ECO:0000256" key="1">
    <source>
        <dbReference type="ARBA" id="ARBA00007749"/>
    </source>
</evidence>
<evidence type="ECO:0000256" key="3">
    <source>
        <dbReference type="ARBA" id="ARBA00022801"/>
    </source>
</evidence>
<keyword evidence="2" id="KW-0479">Metal-binding</keyword>
<evidence type="ECO:0000256" key="2">
    <source>
        <dbReference type="ARBA" id="ARBA00022723"/>
    </source>
</evidence>
<dbReference type="GO" id="GO:0016787">
    <property type="term" value="F:hydrolase activity"/>
    <property type="evidence" value="ECO:0007669"/>
    <property type="project" value="UniProtKB-KW"/>
</dbReference>
<feature type="domain" description="Metallo-beta-lactamase" evidence="5">
    <location>
        <begin position="46"/>
        <end position="276"/>
    </location>
</feature>
<name>A0A319CZG9_9EURO</name>
<reference evidence="6 7" key="1">
    <citation type="submission" date="2018-02" db="EMBL/GenBank/DDBJ databases">
        <title>The genomes of Aspergillus section Nigri reveals drivers in fungal speciation.</title>
        <authorList>
            <consortium name="DOE Joint Genome Institute"/>
            <person name="Vesth T.C."/>
            <person name="Nybo J."/>
            <person name="Theobald S."/>
            <person name="Brandl J."/>
            <person name="Frisvad J.C."/>
            <person name="Nielsen K.F."/>
            <person name="Lyhne E.K."/>
            <person name="Kogle M.E."/>
            <person name="Kuo A."/>
            <person name="Riley R."/>
            <person name="Clum A."/>
            <person name="Nolan M."/>
            <person name="Lipzen A."/>
            <person name="Salamov A."/>
            <person name="Henrissat B."/>
            <person name="Wiebenga A."/>
            <person name="De vries R.P."/>
            <person name="Grigoriev I.V."/>
            <person name="Mortensen U.H."/>
            <person name="Andersen M.R."/>
            <person name="Baker S.E."/>
        </authorList>
    </citation>
    <scope>NUCLEOTIDE SEQUENCE [LARGE SCALE GENOMIC DNA]</scope>
    <source>
        <strain evidence="6 7">CBS 707.79</strain>
    </source>
</reference>
<proteinExistence type="inferred from homology"/>
<evidence type="ECO:0000313" key="6">
    <source>
        <dbReference type="EMBL" id="PYH90715.1"/>
    </source>
</evidence>
<protein>
    <recommendedName>
        <fullName evidence="5">Metallo-beta-lactamase domain-containing protein</fullName>
    </recommendedName>
</protein>
<dbReference type="STRING" id="1448320.A0A319CZG9"/>
<dbReference type="OrthoDB" id="10250730at2759"/>
<dbReference type="PANTHER" id="PTHR42978">
    <property type="entry name" value="QUORUM-QUENCHING LACTONASE YTNP-RELATED-RELATED"/>
    <property type="match status" value="1"/>
</dbReference>
<keyword evidence="7" id="KW-1185">Reference proteome</keyword>
<dbReference type="VEuPathDB" id="FungiDB:BO71DRAFT_486897"/>
<dbReference type="InterPro" id="IPR051013">
    <property type="entry name" value="MBL_superfamily_lactonases"/>
</dbReference>
<evidence type="ECO:0000313" key="7">
    <source>
        <dbReference type="Proteomes" id="UP000247810"/>
    </source>
</evidence>
<evidence type="ECO:0000256" key="4">
    <source>
        <dbReference type="ARBA" id="ARBA00022833"/>
    </source>
</evidence>
<organism evidence="6 7">
    <name type="scientific">Aspergillus ellipticus CBS 707.79</name>
    <dbReference type="NCBI Taxonomy" id="1448320"/>
    <lineage>
        <taxon>Eukaryota</taxon>
        <taxon>Fungi</taxon>
        <taxon>Dikarya</taxon>
        <taxon>Ascomycota</taxon>
        <taxon>Pezizomycotina</taxon>
        <taxon>Eurotiomycetes</taxon>
        <taxon>Eurotiomycetidae</taxon>
        <taxon>Eurotiales</taxon>
        <taxon>Aspergillaceae</taxon>
        <taxon>Aspergillus</taxon>
        <taxon>Aspergillus subgen. Circumdati</taxon>
    </lineage>
</organism>
<dbReference type="SMART" id="SM00849">
    <property type="entry name" value="Lactamase_B"/>
    <property type="match status" value="1"/>
</dbReference>
<comment type="similarity">
    <text evidence="1">Belongs to the metallo-beta-lactamase superfamily.</text>
</comment>
<dbReference type="Pfam" id="PF00753">
    <property type="entry name" value="Lactamase_B"/>
    <property type="match status" value="1"/>
</dbReference>
<dbReference type="InterPro" id="IPR001279">
    <property type="entry name" value="Metallo-B-lactamas"/>
</dbReference>